<dbReference type="CDD" id="cd02947">
    <property type="entry name" value="TRX_family"/>
    <property type="match status" value="1"/>
</dbReference>
<dbReference type="GO" id="GO:0015035">
    <property type="term" value="F:protein-disulfide reductase activity"/>
    <property type="evidence" value="ECO:0007669"/>
    <property type="project" value="TreeGrafter"/>
</dbReference>
<evidence type="ECO:0000256" key="1">
    <source>
        <dbReference type="ARBA" id="ARBA00022448"/>
    </source>
</evidence>
<dbReference type="InterPro" id="IPR013766">
    <property type="entry name" value="Thioredoxin_domain"/>
</dbReference>
<dbReference type="GeneID" id="8850757"/>
<reference evidence="5 6" key="1">
    <citation type="journal article" date="2010" name="Cell">
        <title>The genome of Naegleria gruberi illuminates early eukaryotic versatility.</title>
        <authorList>
            <person name="Fritz-Laylin L.K."/>
            <person name="Prochnik S.E."/>
            <person name="Ginger M.L."/>
            <person name="Dacks J.B."/>
            <person name="Carpenter M.L."/>
            <person name="Field M.C."/>
            <person name="Kuo A."/>
            <person name="Paredez A."/>
            <person name="Chapman J."/>
            <person name="Pham J."/>
            <person name="Shu S."/>
            <person name="Neupane R."/>
            <person name="Cipriano M."/>
            <person name="Mancuso J."/>
            <person name="Tu H."/>
            <person name="Salamov A."/>
            <person name="Lindquist E."/>
            <person name="Shapiro H."/>
            <person name="Lucas S."/>
            <person name="Grigoriev I.V."/>
            <person name="Cande W.Z."/>
            <person name="Fulton C."/>
            <person name="Rokhsar D.S."/>
            <person name="Dawson S.C."/>
        </authorList>
    </citation>
    <scope>NUCLEOTIDE SEQUENCE [LARGE SCALE GENOMIC DNA]</scope>
    <source>
        <strain evidence="5 6">NEG-M</strain>
    </source>
</reference>
<dbReference type="PROSITE" id="PS51352">
    <property type="entry name" value="THIOREDOXIN_2"/>
    <property type="match status" value="1"/>
</dbReference>
<dbReference type="EMBL" id="GG738885">
    <property type="protein sequence ID" value="EFC41450.1"/>
    <property type="molecule type" value="Genomic_DNA"/>
</dbReference>
<keyword evidence="6" id="KW-1185">Reference proteome</keyword>
<keyword evidence="1" id="KW-0813">Transport</keyword>
<accession>D2VNQ5</accession>
<dbReference type="STRING" id="5762.D2VNQ5"/>
<dbReference type="Gene3D" id="3.40.30.10">
    <property type="entry name" value="Glutaredoxin"/>
    <property type="match status" value="1"/>
</dbReference>
<dbReference type="GO" id="GO:0005737">
    <property type="term" value="C:cytoplasm"/>
    <property type="evidence" value="ECO:0007669"/>
    <property type="project" value="TreeGrafter"/>
</dbReference>
<dbReference type="RefSeq" id="XP_002674194.1">
    <property type="nucleotide sequence ID" value="XM_002674148.1"/>
</dbReference>
<dbReference type="GO" id="GO:0006950">
    <property type="term" value="P:response to stress"/>
    <property type="evidence" value="ECO:0007669"/>
    <property type="project" value="UniProtKB-ARBA"/>
</dbReference>
<dbReference type="AlphaFoldDB" id="D2VNQ5"/>
<dbReference type="InParanoid" id="D2VNQ5"/>
<dbReference type="Gene3D" id="1.25.40.10">
    <property type="entry name" value="Tetratricopeptide repeat domain"/>
    <property type="match status" value="1"/>
</dbReference>
<keyword evidence="3" id="KW-1015">Disulfide bond</keyword>
<sequence>MTPSAVSSSSCFKTFSTSMRTLADETVEAQHVSERSDVIIEADENFRAFIDSGEPIIVDFYADWCGPCKQLGPLLEKHTLKHNGAFKLIKVNVDNQPQIAEAFRVQDIPHVLFIMDKQLVDQFKGAIPADHVEKTLENFANVARNRAANQSGQSNEEQPPQVDADSPEYLISIAGQLMAKGELEEASKVYSQVVEKAVDKEMPDYAAKGLAGLLTISIAQYKMDAAKSIISRLNKDHGELIKTDKEIVAAISLYECYKEAGEQVVKAIHEGKTINEIQGNKERVLYLYLTGQQKEALEAGIALLKKSDTKNEGRTALVHILNCLENQEANKKLVSDTRKRMASLLF</sequence>
<evidence type="ECO:0000313" key="5">
    <source>
        <dbReference type="EMBL" id="EFC41450.1"/>
    </source>
</evidence>
<dbReference type="Proteomes" id="UP000006671">
    <property type="component" value="Unassembled WGS sequence"/>
</dbReference>
<feature type="domain" description="Thioredoxin" evidence="4">
    <location>
        <begin position="13"/>
        <end position="141"/>
    </location>
</feature>
<dbReference type="PANTHER" id="PTHR45663">
    <property type="entry name" value="GEO12009P1"/>
    <property type="match status" value="1"/>
</dbReference>
<dbReference type="eggNOG" id="KOG0910">
    <property type="taxonomic scope" value="Eukaryota"/>
</dbReference>
<dbReference type="PROSITE" id="PS00194">
    <property type="entry name" value="THIOREDOXIN_1"/>
    <property type="match status" value="1"/>
</dbReference>
<gene>
    <name evidence="5" type="ORF">NAEGRDRAFT_56263</name>
</gene>
<name>D2VNQ5_NAEGR</name>
<dbReference type="VEuPathDB" id="AmoebaDB:NAEGRDRAFT_56263"/>
<proteinExistence type="predicted"/>
<dbReference type="PANTHER" id="PTHR45663:SF11">
    <property type="entry name" value="GEO12009P1"/>
    <property type="match status" value="1"/>
</dbReference>
<evidence type="ECO:0000259" key="4">
    <source>
        <dbReference type="PROSITE" id="PS51352"/>
    </source>
</evidence>
<evidence type="ECO:0000256" key="2">
    <source>
        <dbReference type="ARBA" id="ARBA00022982"/>
    </source>
</evidence>
<dbReference type="InterPro" id="IPR017937">
    <property type="entry name" value="Thioredoxin_CS"/>
</dbReference>
<protein>
    <submittedName>
        <fullName evidence="5">Thioredoxin domain-containing protein</fullName>
    </submittedName>
</protein>
<dbReference type="OrthoDB" id="2121326at2759"/>
<evidence type="ECO:0000256" key="3">
    <source>
        <dbReference type="ARBA" id="ARBA00023157"/>
    </source>
</evidence>
<dbReference type="InterPro" id="IPR011990">
    <property type="entry name" value="TPR-like_helical_dom_sf"/>
</dbReference>
<keyword evidence="2" id="KW-0249">Electron transport</keyword>
<dbReference type="KEGG" id="ngr:NAEGRDRAFT_56263"/>
<dbReference type="SUPFAM" id="SSF52833">
    <property type="entry name" value="Thioredoxin-like"/>
    <property type="match status" value="1"/>
</dbReference>
<dbReference type="Pfam" id="PF00085">
    <property type="entry name" value="Thioredoxin"/>
    <property type="match status" value="1"/>
</dbReference>
<organism evidence="6">
    <name type="scientific">Naegleria gruberi</name>
    <name type="common">Amoeba</name>
    <dbReference type="NCBI Taxonomy" id="5762"/>
    <lineage>
        <taxon>Eukaryota</taxon>
        <taxon>Discoba</taxon>
        <taxon>Heterolobosea</taxon>
        <taxon>Tetramitia</taxon>
        <taxon>Eutetramitia</taxon>
        <taxon>Vahlkampfiidae</taxon>
        <taxon>Naegleria</taxon>
    </lineage>
</organism>
<dbReference type="InterPro" id="IPR036249">
    <property type="entry name" value="Thioredoxin-like_sf"/>
</dbReference>
<dbReference type="OMA" id="EGTHENF"/>
<evidence type="ECO:0000313" key="6">
    <source>
        <dbReference type="Proteomes" id="UP000006671"/>
    </source>
</evidence>